<proteinExistence type="predicted"/>
<comment type="caution">
    <text evidence="2">The sequence shown here is derived from an EMBL/GenBank/DDBJ whole genome shotgun (WGS) entry which is preliminary data.</text>
</comment>
<evidence type="ECO:0000259" key="1">
    <source>
        <dbReference type="Pfam" id="PF16565"/>
    </source>
</evidence>
<dbReference type="Proteomes" id="UP000014393">
    <property type="component" value="Unassembled WGS sequence"/>
</dbReference>
<accession>S2VR38</accession>
<protein>
    <recommendedName>
        <fullName evidence="1">MITD1 C-terminal phospholipase D-like domain-containing protein</fullName>
    </recommendedName>
</protein>
<dbReference type="STRING" id="59505.FB03_08295"/>
<dbReference type="AlphaFoldDB" id="S2VR38"/>
<keyword evidence="3" id="KW-1185">Reference proteome</keyword>
<name>S2VR38_9ACTO</name>
<sequence length="112" mass="13004">MAVVALVKNPEKRCRFRLHTLTTKKVEYHGGRVKMFEKIAKNAAAQGIDFEVIFDPDAHDRWLRTDTGWIIFLGRGIDIFHNFEGGAYAFPSARQEFRRARAFSISYVRKNQ</sequence>
<dbReference type="HOGENOM" id="CLU_2140518_0_0_11"/>
<reference evidence="2 3" key="1">
    <citation type="submission" date="2013-05" db="EMBL/GenBank/DDBJ databases">
        <title>The Genome Sequence of Actinobaculum schaalii FB123-CNA2.</title>
        <authorList>
            <consortium name="The Broad Institute Genomics Platform"/>
            <person name="Earl A."/>
            <person name="Ward D."/>
            <person name="Feldgarden M."/>
            <person name="Gevers D."/>
            <person name="Saerens B."/>
            <person name="Vaneechoutte M."/>
            <person name="Walker B."/>
            <person name="Young S."/>
            <person name="Zeng Q."/>
            <person name="Gargeya S."/>
            <person name="Fitzgerald M."/>
            <person name="Haas B."/>
            <person name="Abouelleil A."/>
            <person name="Allen A.W."/>
            <person name="Alvarado L."/>
            <person name="Arachchi H.M."/>
            <person name="Berlin A.M."/>
            <person name="Chapman S.B."/>
            <person name="Gainer-Dewar J."/>
            <person name="Goldberg J."/>
            <person name="Griggs A."/>
            <person name="Gujja S."/>
            <person name="Hansen M."/>
            <person name="Howarth C."/>
            <person name="Imamovic A."/>
            <person name="Ireland A."/>
            <person name="Larimer J."/>
            <person name="McCowan C."/>
            <person name="Murphy C."/>
            <person name="Pearson M."/>
            <person name="Poon T.W."/>
            <person name="Priest M."/>
            <person name="Roberts A."/>
            <person name="Saif S."/>
            <person name="Shea T."/>
            <person name="Sisk P."/>
            <person name="Sykes S."/>
            <person name="Wortman J."/>
            <person name="Nusbaum C."/>
            <person name="Birren B."/>
        </authorList>
    </citation>
    <scope>NUCLEOTIDE SEQUENCE [LARGE SCALE GENOMIC DNA]</scope>
    <source>
        <strain evidence="2 3">FB123-CNA-2</strain>
    </source>
</reference>
<dbReference type="InterPro" id="IPR032341">
    <property type="entry name" value="MITD1_C"/>
</dbReference>
<dbReference type="PATRIC" id="fig|883067.3.peg.113"/>
<evidence type="ECO:0000313" key="2">
    <source>
        <dbReference type="EMBL" id="EPD28585.1"/>
    </source>
</evidence>
<feature type="domain" description="MITD1 C-terminal phospholipase D-like" evidence="1">
    <location>
        <begin position="6"/>
        <end position="109"/>
    </location>
</feature>
<evidence type="ECO:0000313" key="3">
    <source>
        <dbReference type="Proteomes" id="UP000014393"/>
    </source>
</evidence>
<dbReference type="InterPro" id="IPR038113">
    <property type="entry name" value="MITD1_C_sf"/>
</dbReference>
<dbReference type="Pfam" id="PF16565">
    <property type="entry name" value="MIT_C"/>
    <property type="match status" value="1"/>
</dbReference>
<dbReference type="eggNOG" id="COG4930">
    <property type="taxonomic scope" value="Bacteria"/>
</dbReference>
<gene>
    <name evidence="2" type="ORF">HMPREF9237_00112</name>
</gene>
<organism evidence="2 3">
    <name type="scientific">Actinotignum schaalii FB123-CNA-2</name>
    <dbReference type="NCBI Taxonomy" id="883067"/>
    <lineage>
        <taxon>Bacteria</taxon>
        <taxon>Bacillati</taxon>
        <taxon>Actinomycetota</taxon>
        <taxon>Actinomycetes</taxon>
        <taxon>Actinomycetales</taxon>
        <taxon>Actinomycetaceae</taxon>
        <taxon>Actinotignum</taxon>
    </lineage>
</organism>
<dbReference type="EMBL" id="AGWM01000002">
    <property type="protein sequence ID" value="EPD28585.1"/>
    <property type="molecule type" value="Genomic_DNA"/>
</dbReference>
<dbReference type="Gene3D" id="3.30.870.30">
    <property type="entry name" value="MITD, C-terminal phospholipase D-like domain"/>
    <property type="match status" value="1"/>
</dbReference>